<gene>
    <name evidence="2" type="ORF">HID58_047055</name>
</gene>
<evidence type="ECO:0000313" key="2">
    <source>
        <dbReference type="EMBL" id="KAH0897487.1"/>
    </source>
</evidence>
<feature type="compositionally biased region" description="Polar residues" evidence="1">
    <location>
        <begin position="76"/>
        <end position="89"/>
    </location>
</feature>
<feature type="region of interest" description="Disordered" evidence="1">
    <location>
        <begin position="67"/>
        <end position="177"/>
    </location>
</feature>
<reference evidence="2 3" key="1">
    <citation type="submission" date="2021-05" db="EMBL/GenBank/DDBJ databases">
        <title>Genome Assembly of Synthetic Allotetraploid Brassica napus Reveals Homoeologous Exchanges between Subgenomes.</title>
        <authorList>
            <person name="Davis J.T."/>
        </authorList>
    </citation>
    <scope>NUCLEOTIDE SEQUENCE [LARGE SCALE GENOMIC DNA]</scope>
    <source>
        <strain evidence="3">cv. Da-Ae</strain>
        <tissue evidence="2">Seedling</tissue>
    </source>
</reference>
<sequence length="289" mass="34031">QHFISQTNHFSITRRNRENSQKRVVWSDTHPKVAQGGFNGDDWQRLRGTTRGGHRANKLIARTFKPDMTPLKMKSKNTGQAQAVQNAPSPATRPKGCGRDIKSRNRSYNRRYARREKKHKESWRLSISRLNKRRARARPPSENTTTAGRPQNPRPRQTGEESDWSETNEQDRRQQRRITQIQWSRILDLPDPREIDPTRAVSRSSHLASAPEKPRTPLVSARSGGEIQRHQAKRLRRTENRNRERREPETRYRRWRRRLTRQACRRFPPPDRDQMLAALGLEKNLGERL</sequence>
<feature type="compositionally biased region" description="Basic residues" evidence="1">
    <location>
        <begin position="104"/>
        <end position="121"/>
    </location>
</feature>
<dbReference type="Proteomes" id="UP000824890">
    <property type="component" value="Unassembled WGS sequence"/>
</dbReference>
<feature type="region of interest" description="Disordered" evidence="1">
    <location>
        <begin position="189"/>
        <end position="250"/>
    </location>
</feature>
<feature type="compositionally biased region" description="Basic and acidic residues" evidence="1">
    <location>
        <begin position="237"/>
        <end position="250"/>
    </location>
</feature>
<accession>A0ABQ8AYX3</accession>
<evidence type="ECO:0000313" key="3">
    <source>
        <dbReference type="Proteomes" id="UP000824890"/>
    </source>
</evidence>
<dbReference type="EMBL" id="JAGKQM010000012">
    <property type="protein sequence ID" value="KAH0897487.1"/>
    <property type="molecule type" value="Genomic_DNA"/>
</dbReference>
<proteinExistence type="predicted"/>
<evidence type="ECO:0000256" key="1">
    <source>
        <dbReference type="SAM" id="MobiDB-lite"/>
    </source>
</evidence>
<name>A0ABQ8AYX3_BRANA</name>
<keyword evidence="3" id="KW-1185">Reference proteome</keyword>
<feature type="non-terminal residue" evidence="2">
    <location>
        <position position="1"/>
    </location>
</feature>
<comment type="caution">
    <text evidence="2">The sequence shown here is derived from an EMBL/GenBank/DDBJ whole genome shotgun (WGS) entry which is preliminary data.</text>
</comment>
<organism evidence="2 3">
    <name type="scientific">Brassica napus</name>
    <name type="common">Rape</name>
    <dbReference type="NCBI Taxonomy" id="3708"/>
    <lineage>
        <taxon>Eukaryota</taxon>
        <taxon>Viridiplantae</taxon>
        <taxon>Streptophyta</taxon>
        <taxon>Embryophyta</taxon>
        <taxon>Tracheophyta</taxon>
        <taxon>Spermatophyta</taxon>
        <taxon>Magnoliopsida</taxon>
        <taxon>eudicotyledons</taxon>
        <taxon>Gunneridae</taxon>
        <taxon>Pentapetalae</taxon>
        <taxon>rosids</taxon>
        <taxon>malvids</taxon>
        <taxon>Brassicales</taxon>
        <taxon>Brassicaceae</taxon>
        <taxon>Brassiceae</taxon>
        <taxon>Brassica</taxon>
    </lineage>
</organism>
<protein>
    <submittedName>
        <fullName evidence="2">Uncharacterized protein</fullName>
    </submittedName>
</protein>